<dbReference type="Pfam" id="PF13966">
    <property type="entry name" value="zf-RVT"/>
    <property type="match status" value="1"/>
</dbReference>
<reference evidence="3" key="1">
    <citation type="journal article" date="2022" name="Int. J. Mol. Sci.">
        <title>Draft Genome of Tanacetum Coccineum: Genomic Comparison of Closely Related Tanacetum-Family Plants.</title>
        <authorList>
            <person name="Yamashiro T."/>
            <person name="Shiraishi A."/>
            <person name="Nakayama K."/>
            <person name="Satake H."/>
        </authorList>
    </citation>
    <scope>NUCLEOTIDE SEQUENCE</scope>
</reference>
<proteinExistence type="predicted"/>
<keyword evidence="3" id="KW-0808">Transferase</keyword>
<keyword evidence="3" id="KW-0695">RNA-directed DNA polymerase</keyword>
<gene>
    <name evidence="3" type="ORF">Tco_0925992</name>
</gene>
<reference evidence="3" key="2">
    <citation type="submission" date="2022-01" db="EMBL/GenBank/DDBJ databases">
        <authorList>
            <person name="Yamashiro T."/>
            <person name="Shiraishi A."/>
            <person name="Satake H."/>
            <person name="Nakayama K."/>
        </authorList>
    </citation>
    <scope>NUCLEOTIDE SEQUENCE</scope>
</reference>
<dbReference type="GO" id="GO:0003964">
    <property type="term" value="F:RNA-directed DNA polymerase activity"/>
    <property type="evidence" value="ECO:0007669"/>
    <property type="project" value="UniProtKB-KW"/>
</dbReference>
<name>A0ABQ5D9A7_9ASTR</name>
<protein>
    <submittedName>
        <fullName evidence="3">RNA-directed DNA polymerase, eukaryota, reverse transcriptase zinc-binding domain protein</fullName>
    </submittedName>
</protein>
<keyword evidence="4" id="KW-1185">Reference proteome</keyword>
<dbReference type="Proteomes" id="UP001151760">
    <property type="component" value="Unassembled WGS sequence"/>
</dbReference>
<dbReference type="InterPro" id="IPR026960">
    <property type="entry name" value="RVT-Znf"/>
</dbReference>
<organism evidence="3 4">
    <name type="scientific">Tanacetum coccineum</name>
    <dbReference type="NCBI Taxonomy" id="301880"/>
    <lineage>
        <taxon>Eukaryota</taxon>
        <taxon>Viridiplantae</taxon>
        <taxon>Streptophyta</taxon>
        <taxon>Embryophyta</taxon>
        <taxon>Tracheophyta</taxon>
        <taxon>Spermatophyta</taxon>
        <taxon>Magnoliopsida</taxon>
        <taxon>eudicotyledons</taxon>
        <taxon>Gunneridae</taxon>
        <taxon>Pentapetalae</taxon>
        <taxon>asterids</taxon>
        <taxon>campanulids</taxon>
        <taxon>Asterales</taxon>
        <taxon>Asteraceae</taxon>
        <taxon>Asteroideae</taxon>
        <taxon>Anthemideae</taxon>
        <taxon>Anthemidinae</taxon>
        <taxon>Tanacetum</taxon>
    </lineage>
</organism>
<feature type="compositionally biased region" description="Low complexity" evidence="1">
    <location>
        <begin position="41"/>
        <end position="54"/>
    </location>
</feature>
<keyword evidence="3" id="KW-0548">Nucleotidyltransferase</keyword>
<dbReference type="EMBL" id="BQNB010015061">
    <property type="protein sequence ID" value="GJT35573.1"/>
    <property type="molecule type" value="Genomic_DNA"/>
</dbReference>
<comment type="caution">
    <text evidence="3">The sequence shown here is derived from an EMBL/GenBank/DDBJ whole genome shotgun (WGS) entry which is preliminary data.</text>
</comment>
<evidence type="ECO:0000313" key="3">
    <source>
        <dbReference type="EMBL" id="GJT35573.1"/>
    </source>
</evidence>
<evidence type="ECO:0000259" key="2">
    <source>
        <dbReference type="Pfam" id="PF13966"/>
    </source>
</evidence>
<sequence length="266" mass="31024">MNEYPELYNESYVLYDRVMNPLAAQLEQKVQRDRGTRRGRPSTSSSTFDQPSSSHLNDEMTMEMMKGPRVQALPIPPPLRNKNCLVKDRFANGAWSWDWNKPINRGRVLSELNTLRMDLNSISLSISMDSISHPFPRMENFWLPHRLNLSLRGLDIDSIMCPMCNNHVESNAHVFFSCNIARDVWSLVRGWCGSNFASLSSSEDWDAWYLSWSASKDRKIQAYLIFASSCWVLWCFRNKVTFHSQVTRKSDIFDNIRLFFFFLVNV</sequence>
<feature type="domain" description="Reverse transcriptase zinc-binding" evidence="2">
    <location>
        <begin position="143"/>
        <end position="185"/>
    </location>
</feature>
<feature type="region of interest" description="Disordered" evidence="1">
    <location>
        <begin position="27"/>
        <end position="55"/>
    </location>
</feature>
<evidence type="ECO:0000256" key="1">
    <source>
        <dbReference type="SAM" id="MobiDB-lite"/>
    </source>
</evidence>
<accession>A0ABQ5D9A7</accession>
<evidence type="ECO:0000313" key="4">
    <source>
        <dbReference type="Proteomes" id="UP001151760"/>
    </source>
</evidence>